<sequence length="100" mass="11253">MKEVEDVSKQQIERVIAFPYQILGSALAPLGMTKIQNLEPEPLSEDETKWLSQEFLASCARFSLGNLEDIEDIPMFSHLVCSMNGNNCYAIKIFPLEGET</sequence>
<reference evidence="2 3" key="1">
    <citation type="submission" date="2020-09" db="EMBL/GenBank/DDBJ databases">
        <title>De no assembly of potato wild relative species, Solanum commersonii.</title>
        <authorList>
            <person name="Cho K."/>
        </authorList>
    </citation>
    <scope>NUCLEOTIDE SEQUENCE [LARGE SCALE GENOMIC DNA]</scope>
    <source>
        <strain evidence="2">LZ3.2</strain>
        <tissue evidence="2">Leaf</tissue>
    </source>
</reference>
<dbReference type="PANTHER" id="PTHR45089:SF24">
    <property type="entry name" value="DNAJ HEAT SHOCK N-TERMINAL DOMAIN-CONTAINING PROTEIN"/>
    <property type="match status" value="1"/>
</dbReference>
<feature type="domain" description="DUF3444" evidence="1">
    <location>
        <begin position="33"/>
        <end position="100"/>
    </location>
</feature>
<evidence type="ECO:0000313" key="3">
    <source>
        <dbReference type="Proteomes" id="UP000824120"/>
    </source>
</evidence>
<evidence type="ECO:0000313" key="2">
    <source>
        <dbReference type="EMBL" id="KAG5628147.1"/>
    </source>
</evidence>
<dbReference type="EMBL" id="JACXVP010000002">
    <property type="protein sequence ID" value="KAG5628147.1"/>
    <property type="molecule type" value="Genomic_DNA"/>
</dbReference>
<accession>A0A9J6AV64</accession>
<protein>
    <recommendedName>
        <fullName evidence="1">DUF3444 domain-containing protein</fullName>
    </recommendedName>
</protein>
<proteinExistence type="predicted"/>
<dbReference type="Proteomes" id="UP000824120">
    <property type="component" value="Chromosome 2"/>
</dbReference>
<organism evidence="2 3">
    <name type="scientific">Solanum commersonii</name>
    <name type="common">Commerson's wild potato</name>
    <name type="synonym">Commerson's nightshade</name>
    <dbReference type="NCBI Taxonomy" id="4109"/>
    <lineage>
        <taxon>Eukaryota</taxon>
        <taxon>Viridiplantae</taxon>
        <taxon>Streptophyta</taxon>
        <taxon>Embryophyta</taxon>
        <taxon>Tracheophyta</taxon>
        <taxon>Spermatophyta</taxon>
        <taxon>Magnoliopsida</taxon>
        <taxon>eudicotyledons</taxon>
        <taxon>Gunneridae</taxon>
        <taxon>Pentapetalae</taxon>
        <taxon>asterids</taxon>
        <taxon>lamiids</taxon>
        <taxon>Solanales</taxon>
        <taxon>Solanaceae</taxon>
        <taxon>Solanoideae</taxon>
        <taxon>Solaneae</taxon>
        <taxon>Solanum</taxon>
    </lineage>
</organism>
<dbReference type="InterPro" id="IPR024593">
    <property type="entry name" value="DUF3444"/>
</dbReference>
<dbReference type="AlphaFoldDB" id="A0A9J6AV64"/>
<keyword evidence="3" id="KW-1185">Reference proteome</keyword>
<name>A0A9J6AV64_SOLCO</name>
<dbReference type="Pfam" id="PF11926">
    <property type="entry name" value="DUF3444"/>
    <property type="match status" value="1"/>
</dbReference>
<dbReference type="PANTHER" id="PTHR45089">
    <property type="entry name" value="DNAJ HEAT SHOCK AMINO-TERMINAL DOMAIN PROTEIN-RELATED"/>
    <property type="match status" value="1"/>
</dbReference>
<comment type="caution">
    <text evidence="2">The sequence shown here is derived from an EMBL/GenBank/DDBJ whole genome shotgun (WGS) entry which is preliminary data.</text>
</comment>
<evidence type="ECO:0000259" key="1">
    <source>
        <dbReference type="Pfam" id="PF11926"/>
    </source>
</evidence>
<gene>
    <name evidence="2" type="ORF">H5410_013365</name>
</gene>